<accession>A0A316DEV4</accession>
<dbReference type="OrthoDB" id="9794229at2"/>
<dbReference type="Pfam" id="PF13458">
    <property type="entry name" value="Peripla_BP_6"/>
    <property type="match status" value="1"/>
</dbReference>
<keyword evidence="5" id="KW-1185">Reference proteome</keyword>
<evidence type="ECO:0000256" key="2">
    <source>
        <dbReference type="ARBA" id="ARBA00022729"/>
    </source>
</evidence>
<evidence type="ECO:0000313" key="5">
    <source>
        <dbReference type="Proteomes" id="UP000245634"/>
    </source>
</evidence>
<dbReference type="InterPro" id="IPR028082">
    <property type="entry name" value="Peripla_BP_I"/>
</dbReference>
<evidence type="ECO:0000256" key="1">
    <source>
        <dbReference type="ARBA" id="ARBA00010062"/>
    </source>
</evidence>
<evidence type="ECO:0000259" key="3">
    <source>
        <dbReference type="Pfam" id="PF13458"/>
    </source>
</evidence>
<protein>
    <submittedName>
        <fullName evidence="4">Amino acid/amide ABC transporter substrate-binding protein (HAAT family)</fullName>
    </submittedName>
</protein>
<proteinExistence type="inferred from homology"/>
<dbReference type="SUPFAM" id="SSF53822">
    <property type="entry name" value="Periplasmic binding protein-like I"/>
    <property type="match status" value="1"/>
</dbReference>
<gene>
    <name evidence="4" type="ORF">C7459_103250</name>
</gene>
<dbReference type="PANTHER" id="PTHR30483">
    <property type="entry name" value="LEUCINE-SPECIFIC-BINDING PROTEIN"/>
    <property type="match status" value="1"/>
</dbReference>
<reference evidence="4 5" key="1">
    <citation type="submission" date="2018-05" db="EMBL/GenBank/DDBJ databases">
        <title>Genomic Encyclopedia of Type Strains, Phase IV (KMG-IV): sequencing the most valuable type-strain genomes for metagenomic binning, comparative biology and taxonomic classification.</title>
        <authorList>
            <person name="Goeker M."/>
        </authorList>
    </citation>
    <scope>NUCLEOTIDE SEQUENCE [LARGE SCALE GENOMIC DNA]</scope>
    <source>
        <strain evidence="4 5">DSM 18773</strain>
    </source>
</reference>
<dbReference type="RefSeq" id="WP_109687008.1">
    <property type="nucleotide sequence ID" value="NZ_QGGL01000003.1"/>
</dbReference>
<dbReference type="CDD" id="cd06328">
    <property type="entry name" value="PBP1_SBP-like"/>
    <property type="match status" value="1"/>
</dbReference>
<dbReference type="PROSITE" id="PS51257">
    <property type="entry name" value="PROKAR_LIPOPROTEIN"/>
    <property type="match status" value="1"/>
</dbReference>
<name>A0A316DEV4_9BACL</name>
<organism evidence="4 5">
    <name type="scientific">Tumebacillus permanentifrigoris</name>
    <dbReference type="NCBI Taxonomy" id="378543"/>
    <lineage>
        <taxon>Bacteria</taxon>
        <taxon>Bacillati</taxon>
        <taxon>Bacillota</taxon>
        <taxon>Bacilli</taxon>
        <taxon>Bacillales</taxon>
        <taxon>Alicyclobacillaceae</taxon>
        <taxon>Tumebacillus</taxon>
    </lineage>
</organism>
<dbReference type="PANTHER" id="PTHR30483:SF6">
    <property type="entry name" value="PERIPLASMIC BINDING PROTEIN OF ABC TRANSPORTER FOR NATURAL AMINO ACIDS"/>
    <property type="match status" value="1"/>
</dbReference>
<comment type="similarity">
    <text evidence="1">Belongs to the leucine-binding protein family.</text>
</comment>
<keyword evidence="2" id="KW-0732">Signal</keyword>
<sequence>MHKQKWGKVGLLSVVSLSMLLTVGCGDSKETASTTDTTTSAGNKEPIKIGVVTSRSGAVEAYGTQELNGLKLGIEYATGGKNEVEGRKIQLVVEDDAGKPDEGIKKARKLLEEDNVDILQGSASSAVAAAIAPLAEEYKKIYMIDPAAADDLTGKNFNKYIFRTGRNSSQDSLTGAKYAVDNLGKTYFSLAPDSVFGKSSAGAWKGVIEKEGGKISQEEYAPQDVKDFTPYLQKAVQSKADVLLISWAGAGGAMLFKQIAELKINDKMKVTTGIPDIAGIKAMGEGAVGLQGMTAYYYGLPKNKENDWLVEHHQKDFNAPPDLFTAGGFTAGIAIVEGIKKAHSTDAEKLISALEGMTVHGAKGEYTFRKEDHQAIQPMYVVKLEKKDGVDYLVPTLIKEMSPQDTAPPINNKK</sequence>
<evidence type="ECO:0000313" key="4">
    <source>
        <dbReference type="EMBL" id="PWK15709.1"/>
    </source>
</evidence>
<comment type="caution">
    <text evidence="4">The sequence shown here is derived from an EMBL/GenBank/DDBJ whole genome shotgun (WGS) entry which is preliminary data.</text>
</comment>
<dbReference type="EMBL" id="QGGL01000003">
    <property type="protein sequence ID" value="PWK15709.1"/>
    <property type="molecule type" value="Genomic_DNA"/>
</dbReference>
<dbReference type="Gene3D" id="3.40.50.2300">
    <property type="match status" value="2"/>
</dbReference>
<dbReference type="AlphaFoldDB" id="A0A316DEV4"/>
<dbReference type="Proteomes" id="UP000245634">
    <property type="component" value="Unassembled WGS sequence"/>
</dbReference>
<dbReference type="InterPro" id="IPR051010">
    <property type="entry name" value="BCAA_transport"/>
</dbReference>
<feature type="domain" description="Leucine-binding protein" evidence="3">
    <location>
        <begin position="46"/>
        <end position="387"/>
    </location>
</feature>
<dbReference type="InterPro" id="IPR028081">
    <property type="entry name" value="Leu-bd"/>
</dbReference>